<proteinExistence type="inferred from homology"/>
<dbReference type="Pfam" id="PF00294">
    <property type="entry name" value="PfkB"/>
    <property type="match status" value="1"/>
</dbReference>
<dbReference type="EMBL" id="BAHD01000032">
    <property type="protein sequence ID" value="GAB96141.1"/>
    <property type="molecule type" value="Genomic_DNA"/>
</dbReference>
<evidence type="ECO:0000259" key="4">
    <source>
        <dbReference type="Pfam" id="PF00294"/>
    </source>
</evidence>
<keyword evidence="2" id="KW-0808">Transferase</keyword>
<dbReference type="Gene3D" id="3.40.1190.20">
    <property type="match status" value="1"/>
</dbReference>
<evidence type="ECO:0000313" key="5">
    <source>
        <dbReference type="EMBL" id="GAB96141.1"/>
    </source>
</evidence>
<evidence type="ECO:0000256" key="1">
    <source>
        <dbReference type="ARBA" id="ARBA00010688"/>
    </source>
</evidence>
<comment type="caution">
    <text evidence="5">The sequence shown here is derived from an EMBL/GenBank/DDBJ whole genome shotgun (WGS) entry which is preliminary data.</text>
</comment>
<dbReference type="GO" id="GO:0016301">
    <property type="term" value="F:kinase activity"/>
    <property type="evidence" value="ECO:0007669"/>
    <property type="project" value="UniProtKB-KW"/>
</dbReference>
<dbReference type="Proteomes" id="UP000008366">
    <property type="component" value="Unassembled WGS sequence"/>
</dbReference>
<accession>K6WQM3</accession>
<keyword evidence="6" id="KW-1185">Reference proteome</keyword>
<protein>
    <submittedName>
        <fullName evidence="5">Putative carbohydrate kinase</fullName>
    </submittedName>
</protein>
<dbReference type="CDD" id="cd01166">
    <property type="entry name" value="KdgK"/>
    <property type="match status" value="1"/>
</dbReference>
<feature type="domain" description="Carbohydrate kinase PfkB" evidence="4">
    <location>
        <begin position="7"/>
        <end position="290"/>
    </location>
</feature>
<dbReference type="STRING" id="1184609.KILIM_032_00260"/>
<dbReference type="AlphaFoldDB" id="K6WQM3"/>
<evidence type="ECO:0000313" key="6">
    <source>
        <dbReference type="Proteomes" id="UP000008366"/>
    </source>
</evidence>
<gene>
    <name evidence="5" type="ORF">KILIM_032_00260</name>
</gene>
<dbReference type="SUPFAM" id="SSF53613">
    <property type="entry name" value="Ribokinase-like"/>
    <property type="match status" value="1"/>
</dbReference>
<reference evidence="5 6" key="1">
    <citation type="submission" date="2012-08" db="EMBL/GenBank/DDBJ databases">
        <title>Whole genome shotgun sequence of Kineosphaera limosa NBRC 100340.</title>
        <authorList>
            <person name="Yoshida I."/>
            <person name="Isaki S."/>
            <person name="Hosoyama A."/>
            <person name="Tsuchikane K."/>
            <person name="Katsumata H."/>
            <person name="Ando Y."/>
            <person name="Ohji S."/>
            <person name="Hamada M."/>
            <person name="Tamura T."/>
            <person name="Yamazoe A."/>
            <person name="Yamazaki S."/>
            <person name="Fujita N."/>
        </authorList>
    </citation>
    <scope>NUCLEOTIDE SEQUENCE [LARGE SCALE GENOMIC DNA]</scope>
    <source>
        <strain evidence="5 6">NBRC 100340</strain>
    </source>
</reference>
<sequence length="307" mass="32607">MTSQSVDVACLGETMLLLVPDPPRPPETAEVFRREIGGAESNVAIGLRRLGASTTWHSALGDDAFGDYVLDRVAGQGVRCVVRRDPDRPTGLYVKELRPEGTSVRYYRSGSAAASLEERDIAAILEQHPRWIHTTGITPALSQQNASVVELLWRSAPEGTRLSLDINFRAALHHRGSPEMLLDLANRADVVFCGEDEAAALWGHRGPEEVRAAIHGPTTLVVKQGARGALAFGIDGRSCHPAPTVEVVEPVGAGDAFAAGFLSRHIEGGSDAECLALSTACAGAALGVRGDLPDRASGVELVSPRRD</sequence>
<dbReference type="PANTHER" id="PTHR43320:SF2">
    <property type="entry name" value="2-DEHYDRO-3-DEOXYGLUCONOKINASE_2-DEHYDRO-3-DEOXYGALACTONOKINASE"/>
    <property type="match status" value="1"/>
</dbReference>
<evidence type="ECO:0000256" key="2">
    <source>
        <dbReference type="ARBA" id="ARBA00022679"/>
    </source>
</evidence>
<dbReference type="PANTHER" id="PTHR43320">
    <property type="entry name" value="SUGAR KINASE"/>
    <property type="match status" value="1"/>
</dbReference>
<dbReference type="InterPro" id="IPR052700">
    <property type="entry name" value="Carb_kinase_PfkB-like"/>
</dbReference>
<keyword evidence="3 5" id="KW-0418">Kinase</keyword>
<dbReference type="InterPro" id="IPR011611">
    <property type="entry name" value="PfkB_dom"/>
</dbReference>
<dbReference type="InterPro" id="IPR002139">
    <property type="entry name" value="Ribo/fructo_kinase"/>
</dbReference>
<dbReference type="PRINTS" id="PR00990">
    <property type="entry name" value="RIBOKINASE"/>
</dbReference>
<dbReference type="RefSeq" id="WP_006592673.1">
    <property type="nucleotide sequence ID" value="NZ_BAHD01000032.1"/>
</dbReference>
<dbReference type="InterPro" id="IPR029056">
    <property type="entry name" value="Ribokinase-like"/>
</dbReference>
<comment type="similarity">
    <text evidence="1">Belongs to the carbohydrate kinase PfkB family.</text>
</comment>
<name>K6WQM3_9MICO</name>
<organism evidence="5 6">
    <name type="scientific">Kineosphaera limosa NBRC 100340</name>
    <dbReference type="NCBI Taxonomy" id="1184609"/>
    <lineage>
        <taxon>Bacteria</taxon>
        <taxon>Bacillati</taxon>
        <taxon>Actinomycetota</taxon>
        <taxon>Actinomycetes</taxon>
        <taxon>Micrococcales</taxon>
        <taxon>Dermatophilaceae</taxon>
        <taxon>Kineosphaera</taxon>
    </lineage>
</organism>
<dbReference type="eggNOG" id="COG0524">
    <property type="taxonomic scope" value="Bacteria"/>
</dbReference>
<evidence type="ECO:0000256" key="3">
    <source>
        <dbReference type="ARBA" id="ARBA00022777"/>
    </source>
</evidence>
<dbReference type="OrthoDB" id="9808601at2"/>